<name>A0ACD3AEV8_9AGAR</name>
<proteinExistence type="predicted"/>
<sequence>MIRLYIALYRSKAAYQWVLICVDDSQPLTTTKPVHQFQIIEEPPNVWHTKHGTIPLSTPTNPLLGCIRLPGIPTSGVLRLQDICEVISEYGEGPPQGSDHAHRWSPARWVMNVLRDLAQEHGLLDLVVDEAFHQRVLARGSQMEKIAPGGPNATTIVDL</sequence>
<protein>
    <submittedName>
        <fullName evidence="1">Uncharacterized protein</fullName>
    </submittedName>
</protein>
<evidence type="ECO:0000313" key="2">
    <source>
        <dbReference type="Proteomes" id="UP000308600"/>
    </source>
</evidence>
<keyword evidence="2" id="KW-1185">Reference proteome</keyword>
<dbReference type="Proteomes" id="UP000308600">
    <property type="component" value="Unassembled WGS sequence"/>
</dbReference>
<reference evidence="1 2" key="1">
    <citation type="journal article" date="2019" name="Nat. Ecol. Evol.">
        <title>Megaphylogeny resolves global patterns of mushroom evolution.</title>
        <authorList>
            <person name="Varga T."/>
            <person name="Krizsan K."/>
            <person name="Foldi C."/>
            <person name="Dima B."/>
            <person name="Sanchez-Garcia M."/>
            <person name="Sanchez-Ramirez S."/>
            <person name="Szollosi G.J."/>
            <person name="Szarkandi J.G."/>
            <person name="Papp V."/>
            <person name="Albert L."/>
            <person name="Andreopoulos W."/>
            <person name="Angelini C."/>
            <person name="Antonin V."/>
            <person name="Barry K.W."/>
            <person name="Bougher N.L."/>
            <person name="Buchanan P."/>
            <person name="Buyck B."/>
            <person name="Bense V."/>
            <person name="Catcheside P."/>
            <person name="Chovatia M."/>
            <person name="Cooper J."/>
            <person name="Damon W."/>
            <person name="Desjardin D."/>
            <person name="Finy P."/>
            <person name="Geml J."/>
            <person name="Haridas S."/>
            <person name="Hughes K."/>
            <person name="Justo A."/>
            <person name="Karasinski D."/>
            <person name="Kautmanova I."/>
            <person name="Kiss B."/>
            <person name="Kocsube S."/>
            <person name="Kotiranta H."/>
            <person name="LaButti K.M."/>
            <person name="Lechner B.E."/>
            <person name="Liimatainen K."/>
            <person name="Lipzen A."/>
            <person name="Lukacs Z."/>
            <person name="Mihaltcheva S."/>
            <person name="Morgado L.N."/>
            <person name="Niskanen T."/>
            <person name="Noordeloos M.E."/>
            <person name="Ohm R.A."/>
            <person name="Ortiz-Santana B."/>
            <person name="Ovrebo C."/>
            <person name="Racz N."/>
            <person name="Riley R."/>
            <person name="Savchenko A."/>
            <person name="Shiryaev A."/>
            <person name="Soop K."/>
            <person name="Spirin V."/>
            <person name="Szebenyi C."/>
            <person name="Tomsovsky M."/>
            <person name="Tulloss R.E."/>
            <person name="Uehling J."/>
            <person name="Grigoriev I.V."/>
            <person name="Vagvolgyi C."/>
            <person name="Papp T."/>
            <person name="Martin F.M."/>
            <person name="Miettinen O."/>
            <person name="Hibbett D.S."/>
            <person name="Nagy L.G."/>
        </authorList>
    </citation>
    <scope>NUCLEOTIDE SEQUENCE [LARGE SCALE GENOMIC DNA]</scope>
    <source>
        <strain evidence="1 2">NL-1719</strain>
    </source>
</reference>
<accession>A0ACD3AEV8</accession>
<gene>
    <name evidence="1" type="ORF">BDN72DRAFT_275162</name>
</gene>
<dbReference type="EMBL" id="ML208481">
    <property type="protein sequence ID" value="TFK64292.1"/>
    <property type="molecule type" value="Genomic_DNA"/>
</dbReference>
<evidence type="ECO:0000313" key="1">
    <source>
        <dbReference type="EMBL" id="TFK64292.1"/>
    </source>
</evidence>
<organism evidence="1 2">
    <name type="scientific">Pluteus cervinus</name>
    <dbReference type="NCBI Taxonomy" id="181527"/>
    <lineage>
        <taxon>Eukaryota</taxon>
        <taxon>Fungi</taxon>
        <taxon>Dikarya</taxon>
        <taxon>Basidiomycota</taxon>
        <taxon>Agaricomycotina</taxon>
        <taxon>Agaricomycetes</taxon>
        <taxon>Agaricomycetidae</taxon>
        <taxon>Agaricales</taxon>
        <taxon>Pluteineae</taxon>
        <taxon>Pluteaceae</taxon>
        <taxon>Pluteus</taxon>
    </lineage>
</organism>